<accession>A0A4Z1DGN3</accession>
<keyword evidence="3" id="KW-1185">Reference proteome</keyword>
<evidence type="ECO:0000256" key="1">
    <source>
        <dbReference type="SAM" id="MobiDB-lite"/>
    </source>
</evidence>
<dbReference type="GeneID" id="95446792"/>
<gene>
    <name evidence="2" type="ORF">E5083_04165</name>
</gene>
<name>A0A4Z1DGN3_9ACTN</name>
<dbReference type="RefSeq" id="WP_135784186.1">
    <property type="nucleotide sequence ID" value="NZ_SRRT01000001.1"/>
</dbReference>
<comment type="caution">
    <text evidence="2">The sequence shown here is derived from an EMBL/GenBank/DDBJ whole genome shotgun (WGS) entry which is preliminary data.</text>
</comment>
<sequence>MDPELAALAATAGTTLVSSLTTEVWQRARDGIASLWRRSQPERAEAIAAELDTTRVVLMAAQGGGDADTAAELGAEWQGRIRRLLVARPEAAEDLRSLLAELTPAAAVTSSVTQHATASGQARVYQAGRDQNFTER</sequence>
<proteinExistence type="predicted"/>
<evidence type="ECO:0000313" key="3">
    <source>
        <dbReference type="Proteomes" id="UP000298159"/>
    </source>
</evidence>
<dbReference type="AlphaFoldDB" id="A0A4Z1DGN3"/>
<evidence type="ECO:0000313" key="2">
    <source>
        <dbReference type="EMBL" id="TGN81707.1"/>
    </source>
</evidence>
<dbReference type="EMBL" id="SRRT01000001">
    <property type="protein sequence ID" value="TGN81707.1"/>
    <property type="molecule type" value="Genomic_DNA"/>
</dbReference>
<reference evidence="2 3" key="1">
    <citation type="submission" date="2019-04" db="EMBL/GenBank/DDBJ databases">
        <title>Streptomyces sp. nov. Bv016 isolated from bark of Buahinia variegata.</title>
        <authorList>
            <person name="Kanchanasin P."/>
            <person name="Tanasupawat S."/>
            <person name="Yuki M."/>
            <person name="Kudo T."/>
        </authorList>
    </citation>
    <scope>NUCLEOTIDE SEQUENCE [LARGE SCALE GENOMIC DNA]</scope>
    <source>
        <strain evidence="2 3">Bv016</strain>
    </source>
</reference>
<organism evidence="2 3">
    <name type="scientific">Streptomyces bauhiniae</name>
    <dbReference type="NCBI Taxonomy" id="2340725"/>
    <lineage>
        <taxon>Bacteria</taxon>
        <taxon>Bacillati</taxon>
        <taxon>Actinomycetota</taxon>
        <taxon>Actinomycetes</taxon>
        <taxon>Kitasatosporales</taxon>
        <taxon>Streptomycetaceae</taxon>
        <taxon>Streptomyces</taxon>
    </lineage>
</organism>
<dbReference type="Proteomes" id="UP000298159">
    <property type="component" value="Unassembled WGS sequence"/>
</dbReference>
<protein>
    <submittedName>
        <fullName evidence="2">Uncharacterized protein</fullName>
    </submittedName>
</protein>
<feature type="region of interest" description="Disordered" evidence="1">
    <location>
        <begin position="115"/>
        <end position="136"/>
    </location>
</feature>